<dbReference type="InterPro" id="IPR015526">
    <property type="entry name" value="Frizzled/SFRP"/>
</dbReference>
<dbReference type="Proteomes" id="UP000663879">
    <property type="component" value="Unassembled WGS sequence"/>
</dbReference>
<dbReference type="AlphaFoldDB" id="A0A813Q883"/>
<protein>
    <submittedName>
        <fullName evidence="14">Uncharacterized protein</fullName>
    </submittedName>
</protein>
<keyword evidence="15" id="KW-1185">Reference proteome</keyword>
<feature type="transmembrane region" description="Helical" evidence="10">
    <location>
        <begin position="545"/>
        <end position="566"/>
    </location>
</feature>
<feature type="transmembrane region" description="Helical" evidence="10">
    <location>
        <begin position="453"/>
        <end position="473"/>
    </location>
</feature>
<dbReference type="Gene3D" id="1.10.2000.10">
    <property type="entry name" value="Frizzled cysteine-rich domain"/>
    <property type="match status" value="1"/>
</dbReference>
<feature type="domain" description="FZ" evidence="12">
    <location>
        <begin position="50"/>
        <end position="173"/>
    </location>
</feature>
<evidence type="ECO:0000256" key="10">
    <source>
        <dbReference type="SAM" id="Phobius"/>
    </source>
</evidence>
<feature type="transmembrane region" description="Helical" evidence="10">
    <location>
        <begin position="360"/>
        <end position="378"/>
    </location>
</feature>
<dbReference type="PANTHER" id="PTHR11309:SF47">
    <property type="entry name" value="FRIZZLED"/>
    <property type="match status" value="1"/>
</dbReference>
<dbReference type="InterPro" id="IPR036790">
    <property type="entry name" value="Frizzled_dom_sf"/>
</dbReference>
<organism evidence="14 15">
    <name type="scientific">Brachionus calyciflorus</name>
    <dbReference type="NCBI Taxonomy" id="104777"/>
    <lineage>
        <taxon>Eukaryota</taxon>
        <taxon>Metazoa</taxon>
        <taxon>Spiralia</taxon>
        <taxon>Gnathifera</taxon>
        <taxon>Rotifera</taxon>
        <taxon>Eurotatoria</taxon>
        <taxon>Monogononta</taxon>
        <taxon>Pseudotrocha</taxon>
        <taxon>Ploima</taxon>
        <taxon>Brachionidae</taxon>
        <taxon>Brachionus</taxon>
    </lineage>
</organism>
<accession>A0A813Q883</accession>
<feature type="disulfide bond" evidence="9">
    <location>
        <begin position="134"/>
        <end position="158"/>
    </location>
</feature>
<feature type="transmembrane region" description="Helical" evidence="10">
    <location>
        <begin position="327"/>
        <end position="348"/>
    </location>
</feature>
<comment type="subcellular location">
    <subcellularLocation>
        <location evidence="1">Membrane</location>
        <topology evidence="1">Multi-pass membrane protein</topology>
    </subcellularLocation>
</comment>
<feature type="signal peptide" evidence="11">
    <location>
        <begin position="1"/>
        <end position="19"/>
    </location>
</feature>
<feature type="disulfide bond" evidence="9">
    <location>
        <begin position="66"/>
        <end position="112"/>
    </location>
</feature>
<gene>
    <name evidence="14" type="ORF">OXX778_LOCUS4560</name>
</gene>
<keyword evidence="6 10" id="KW-0472">Membrane</keyword>
<evidence type="ECO:0000313" key="15">
    <source>
        <dbReference type="Proteomes" id="UP000663879"/>
    </source>
</evidence>
<evidence type="ECO:0000256" key="5">
    <source>
        <dbReference type="ARBA" id="ARBA00022989"/>
    </source>
</evidence>
<keyword evidence="11" id="KW-0732">Signal</keyword>
<evidence type="ECO:0000256" key="11">
    <source>
        <dbReference type="SAM" id="SignalP"/>
    </source>
</evidence>
<reference evidence="14" key="1">
    <citation type="submission" date="2021-02" db="EMBL/GenBank/DDBJ databases">
        <authorList>
            <person name="Nowell W R."/>
        </authorList>
    </citation>
    <scope>NUCLEOTIDE SEQUENCE</scope>
    <source>
        <strain evidence="14">Ploen Becks lab</strain>
    </source>
</reference>
<evidence type="ECO:0000256" key="9">
    <source>
        <dbReference type="PROSITE-ProRule" id="PRU00090"/>
    </source>
</evidence>
<feature type="disulfide bond" evidence="9">
    <location>
        <begin position="103"/>
        <end position="141"/>
    </location>
</feature>
<dbReference type="GO" id="GO:0042813">
    <property type="term" value="F:Wnt receptor activity"/>
    <property type="evidence" value="ECO:0007669"/>
    <property type="project" value="TreeGrafter"/>
</dbReference>
<keyword evidence="4 10" id="KW-0812">Transmembrane</keyword>
<name>A0A813Q883_9BILA</name>
<dbReference type="SMART" id="SM01330">
    <property type="entry name" value="Frizzled"/>
    <property type="match status" value="1"/>
</dbReference>
<dbReference type="SUPFAM" id="SSF63501">
    <property type="entry name" value="Frizzled cysteine-rich domain"/>
    <property type="match status" value="1"/>
</dbReference>
<evidence type="ECO:0000259" key="13">
    <source>
        <dbReference type="PROSITE" id="PS50261"/>
    </source>
</evidence>
<comment type="caution">
    <text evidence="14">The sequence shown here is derived from an EMBL/GenBank/DDBJ whole genome shotgun (WGS) entry which is preliminary data.</text>
</comment>
<dbReference type="InterPro" id="IPR000539">
    <property type="entry name" value="Frizzled/Smoothened_7TM"/>
</dbReference>
<dbReference type="PRINTS" id="PR00489">
    <property type="entry name" value="FRIZZLED"/>
</dbReference>
<keyword evidence="8" id="KW-0675">Receptor</keyword>
<feature type="transmembrane region" description="Helical" evidence="10">
    <location>
        <begin position="604"/>
        <end position="628"/>
    </location>
</feature>
<feature type="transmembrane region" description="Helical" evidence="10">
    <location>
        <begin position="417"/>
        <end position="441"/>
    </location>
</feature>
<dbReference type="InterPro" id="IPR020067">
    <property type="entry name" value="Frizzled_dom"/>
</dbReference>
<dbReference type="GO" id="GO:0005886">
    <property type="term" value="C:plasma membrane"/>
    <property type="evidence" value="ECO:0007669"/>
    <property type="project" value="TreeGrafter"/>
</dbReference>
<dbReference type="Gene3D" id="1.20.1070.10">
    <property type="entry name" value="Rhodopsin 7-helix transmembrane proteins"/>
    <property type="match status" value="1"/>
</dbReference>
<evidence type="ECO:0000256" key="8">
    <source>
        <dbReference type="ARBA" id="ARBA00023170"/>
    </source>
</evidence>
<dbReference type="EMBL" id="CAJNOC010000454">
    <property type="protein sequence ID" value="CAF0763500.1"/>
    <property type="molecule type" value="Genomic_DNA"/>
</dbReference>
<feature type="transmembrane region" description="Helical" evidence="10">
    <location>
        <begin position="499"/>
        <end position="524"/>
    </location>
</feature>
<dbReference type="PROSITE" id="PS50261">
    <property type="entry name" value="G_PROTEIN_RECEP_F2_4"/>
    <property type="match status" value="1"/>
</dbReference>
<dbReference type="GO" id="GO:0035567">
    <property type="term" value="P:non-canonical Wnt signaling pathway"/>
    <property type="evidence" value="ECO:0007669"/>
    <property type="project" value="TreeGrafter"/>
</dbReference>
<dbReference type="GO" id="GO:0017147">
    <property type="term" value="F:Wnt-protein binding"/>
    <property type="evidence" value="ECO:0007669"/>
    <property type="project" value="TreeGrafter"/>
</dbReference>
<evidence type="ECO:0000256" key="2">
    <source>
        <dbReference type="ARBA" id="ARBA00008077"/>
    </source>
</evidence>
<proteinExistence type="inferred from homology"/>
<dbReference type="GO" id="GO:0060070">
    <property type="term" value="P:canonical Wnt signaling pathway"/>
    <property type="evidence" value="ECO:0007669"/>
    <property type="project" value="TreeGrafter"/>
</dbReference>
<comment type="similarity">
    <text evidence="2">Belongs to the G-protein coupled receptor Fz/Smo family.</text>
</comment>
<dbReference type="Pfam" id="PF01392">
    <property type="entry name" value="Fz"/>
    <property type="match status" value="1"/>
</dbReference>
<dbReference type="Pfam" id="PF01534">
    <property type="entry name" value="Frizzled"/>
    <property type="match status" value="1"/>
</dbReference>
<keyword evidence="7 9" id="KW-1015">Disulfide bond</keyword>
<feature type="domain" description="G-protein coupled receptors family 2 profile 2" evidence="13">
    <location>
        <begin position="324"/>
        <end position="635"/>
    </location>
</feature>
<evidence type="ECO:0000313" key="14">
    <source>
        <dbReference type="EMBL" id="CAF0763500.1"/>
    </source>
</evidence>
<sequence>MKILKILFVFSLLLLQTKSDLLTDDITNLFQQQQQQISNKYTPQINGFLDQSNKCEALNTDILPLCKDIAYNETRFPNFLKQKSQKEAADDTALYLPLIRINCSPVLKLFLCSLYAPPCVKNYSSTLKPCREMCEKAKSGCEDFMKKYAVPWPDYIDCWRFPSFNGPEACITDENYSTQSFQQQVIPNYQRTFSLSAPASQNQNQIDTSFLSNLTPQQQQFLLNSLIGATNSNPVSGLPKQNYYQLYAAAIAAAAAVQNQQTNTQNFFPQQQQQQRIKFICPPSLQLITDTKNTYYLNINDDYVNNCGMPCENNLFDKSEVNFSRSWILIWASLCFSSTLFTILTFLIETSRFRYPERPIIFLSACYMIVGLAFLIGSSSTNNSIVCKVHKNAMMQTKEYLVQGVEHLPCTLLFMMIYFFGMASSIWWVVLTLTWFLAAGLKWGHEAIENISSYFHLAAWTIPGVKLIAILWLQKIDADILSGVCVTGLRNMNLMRGFLIAPLLLYLILGACFLLAGFVSLFRIRNVMKHEGNKTDKLEKFMVRIGVFSIMYMVPAIIVICCYFYEQSSYNKWIDYWLKTNSIEFNLPPDYVSNILYENDRGSMIFSLFMVKYAMLLVVGITSSFWIWSHKTVSSWQRFFDRFFMCFDTNFGPKYKNEAAV</sequence>
<evidence type="ECO:0000256" key="4">
    <source>
        <dbReference type="ARBA" id="ARBA00022692"/>
    </source>
</evidence>
<evidence type="ECO:0000256" key="3">
    <source>
        <dbReference type="ARBA" id="ARBA00022473"/>
    </source>
</evidence>
<evidence type="ECO:0000259" key="12">
    <source>
        <dbReference type="PROSITE" id="PS50038"/>
    </source>
</evidence>
<evidence type="ECO:0000256" key="1">
    <source>
        <dbReference type="ARBA" id="ARBA00004141"/>
    </source>
</evidence>
<comment type="caution">
    <text evidence="9">Lacks conserved residue(s) required for the propagation of feature annotation.</text>
</comment>
<dbReference type="SMART" id="SM00063">
    <property type="entry name" value="FRI"/>
    <property type="match status" value="1"/>
</dbReference>
<feature type="chain" id="PRO_5032267614" evidence="11">
    <location>
        <begin position="20"/>
        <end position="661"/>
    </location>
</feature>
<evidence type="ECO:0000256" key="7">
    <source>
        <dbReference type="ARBA" id="ARBA00023157"/>
    </source>
</evidence>
<keyword evidence="5 10" id="KW-1133">Transmembrane helix</keyword>
<dbReference type="InterPro" id="IPR017981">
    <property type="entry name" value="GPCR_2-like_7TM"/>
</dbReference>
<evidence type="ECO:0000256" key="6">
    <source>
        <dbReference type="ARBA" id="ARBA00023136"/>
    </source>
</evidence>
<dbReference type="OrthoDB" id="10053709at2759"/>
<dbReference type="PANTHER" id="PTHR11309">
    <property type="entry name" value="FRIZZLED"/>
    <property type="match status" value="1"/>
</dbReference>
<dbReference type="PROSITE" id="PS50038">
    <property type="entry name" value="FZ"/>
    <property type="match status" value="1"/>
</dbReference>
<keyword evidence="3" id="KW-0217">Developmental protein</keyword>